<dbReference type="InterPro" id="IPR036249">
    <property type="entry name" value="Thioredoxin-like_sf"/>
</dbReference>
<accession>A0ABM0PIH5</accession>
<dbReference type="SFLD" id="SFLDG01152">
    <property type="entry name" value="Main.3:_Omega-_and_Tau-like"/>
    <property type="match status" value="1"/>
</dbReference>
<dbReference type="SUPFAM" id="SSF47616">
    <property type="entry name" value="GST C-terminal domain-like"/>
    <property type="match status" value="1"/>
</dbReference>
<dbReference type="GeneID" id="103338640"/>
<dbReference type="Pfam" id="PF02798">
    <property type="entry name" value="GST_N"/>
    <property type="match status" value="1"/>
</dbReference>
<dbReference type="InterPro" id="IPR045074">
    <property type="entry name" value="GST_C_Tau"/>
</dbReference>
<dbReference type="SFLD" id="SFLDG00358">
    <property type="entry name" value="Main_(cytGST)"/>
    <property type="match status" value="1"/>
</dbReference>
<dbReference type="Gene3D" id="3.40.30.10">
    <property type="entry name" value="Glutaredoxin"/>
    <property type="match status" value="1"/>
</dbReference>
<dbReference type="InterPro" id="IPR004046">
    <property type="entry name" value="GST_C"/>
</dbReference>
<keyword evidence="7" id="KW-1185">Reference proteome</keyword>
<comment type="similarity">
    <text evidence="4">Belongs to the GST superfamily.</text>
</comment>
<evidence type="ECO:0000313" key="7">
    <source>
        <dbReference type="Proteomes" id="UP000694861"/>
    </source>
</evidence>
<gene>
    <name evidence="8" type="primary">LOC103338640</name>
</gene>
<dbReference type="RefSeq" id="XP_008240089.1">
    <property type="nucleotide sequence ID" value="XM_008241867.1"/>
</dbReference>
<proteinExistence type="inferred from homology"/>
<dbReference type="InterPro" id="IPR010987">
    <property type="entry name" value="Glutathione-S-Trfase_C-like"/>
</dbReference>
<name>A0ABM0PIH5_PRUMU</name>
<evidence type="ECO:0000256" key="2">
    <source>
        <dbReference type="ARBA" id="ARBA00022679"/>
    </source>
</evidence>
<reference evidence="7" key="1">
    <citation type="journal article" date="2012" name="Nat. Commun.">
        <title>The genome of Prunus mume.</title>
        <authorList>
            <person name="Zhang Q."/>
            <person name="Chen W."/>
            <person name="Sun L."/>
            <person name="Zhao F."/>
            <person name="Huang B."/>
            <person name="Yang W."/>
            <person name="Tao Y."/>
            <person name="Wang J."/>
            <person name="Yuan Z."/>
            <person name="Fan G."/>
            <person name="Xing Z."/>
            <person name="Han C."/>
            <person name="Pan H."/>
            <person name="Zhong X."/>
            <person name="Shi W."/>
            <person name="Liang X."/>
            <person name="Du D."/>
            <person name="Sun F."/>
            <person name="Xu Z."/>
            <person name="Hao R."/>
            <person name="Lv T."/>
            <person name="Lv Y."/>
            <person name="Zheng Z."/>
            <person name="Sun M."/>
            <person name="Luo L."/>
            <person name="Cai M."/>
            <person name="Gao Y."/>
            <person name="Wang J."/>
            <person name="Yin Y."/>
            <person name="Xu X."/>
            <person name="Cheng T."/>
            <person name="Wang J."/>
        </authorList>
    </citation>
    <scope>NUCLEOTIDE SEQUENCE [LARGE SCALE GENOMIC DNA]</scope>
</reference>
<evidence type="ECO:0000256" key="1">
    <source>
        <dbReference type="ARBA" id="ARBA00012452"/>
    </source>
</evidence>
<dbReference type="InterPro" id="IPR004045">
    <property type="entry name" value="Glutathione_S-Trfase_N"/>
</dbReference>
<reference evidence="8" key="2">
    <citation type="submission" date="2025-08" db="UniProtKB">
        <authorList>
            <consortium name="RefSeq"/>
        </authorList>
    </citation>
    <scope>IDENTIFICATION</scope>
</reference>
<evidence type="ECO:0000256" key="3">
    <source>
        <dbReference type="ARBA" id="ARBA00047960"/>
    </source>
</evidence>
<dbReference type="Proteomes" id="UP000694861">
    <property type="component" value="Linkage group LG1"/>
</dbReference>
<dbReference type="PROSITE" id="PS50405">
    <property type="entry name" value="GST_CTER"/>
    <property type="match status" value="1"/>
</dbReference>
<evidence type="ECO:0000256" key="4">
    <source>
        <dbReference type="RuleBase" id="RU003494"/>
    </source>
</evidence>
<evidence type="ECO:0000259" key="6">
    <source>
        <dbReference type="PROSITE" id="PS50405"/>
    </source>
</evidence>
<dbReference type="PANTHER" id="PTHR11260:SF676">
    <property type="entry name" value="GLUTATHIONE S-TRANSFERASE U8"/>
    <property type="match status" value="1"/>
</dbReference>
<feature type="domain" description="GST C-terminal" evidence="6">
    <location>
        <begin position="88"/>
        <end position="212"/>
    </location>
</feature>
<dbReference type="Gene3D" id="1.20.1050.10">
    <property type="match status" value="1"/>
</dbReference>
<dbReference type="SFLD" id="SFLDS00019">
    <property type="entry name" value="Glutathione_Transferase_(cytos"/>
    <property type="match status" value="1"/>
</dbReference>
<evidence type="ECO:0000259" key="5">
    <source>
        <dbReference type="PROSITE" id="PS50404"/>
    </source>
</evidence>
<dbReference type="PANTHER" id="PTHR11260">
    <property type="entry name" value="GLUTATHIONE S-TRANSFERASE, GST, SUPERFAMILY, GST DOMAIN CONTAINING"/>
    <property type="match status" value="1"/>
</dbReference>
<dbReference type="InterPro" id="IPR036282">
    <property type="entry name" value="Glutathione-S-Trfase_C_sf"/>
</dbReference>
<evidence type="ECO:0000313" key="8">
    <source>
        <dbReference type="RefSeq" id="XP_008240089.1"/>
    </source>
</evidence>
<sequence>MGEEVKLLGLWKSPFSSRVEIALRLKGVQYEFFEEDLHNKSALLLKSNPVHKKIPVLLHDDRPIAESQVILEYIDETWKQGFSILPEDPYERAHARFWARFIDEKCLPAMWNACWGSEEHEKAVEEACELLKLLEHELKGNKFFGGEKVGLVDIVGNFIAYWLRAIQEVVGVEILTKEKLPKLYDWSDEFVNVLQESLPPRDKLVAFLRGHFESTTTNSTSTSN</sequence>
<protein>
    <recommendedName>
        <fullName evidence="1">glutathione transferase</fullName>
        <ecNumber evidence="1">2.5.1.18</ecNumber>
    </recommendedName>
</protein>
<comment type="catalytic activity">
    <reaction evidence="3">
        <text>RX + glutathione = an S-substituted glutathione + a halide anion + H(+)</text>
        <dbReference type="Rhea" id="RHEA:16437"/>
        <dbReference type="ChEBI" id="CHEBI:15378"/>
        <dbReference type="ChEBI" id="CHEBI:16042"/>
        <dbReference type="ChEBI" id="CHEBI:17792"/>
        <dbReference type="ChEBI" id="CHEBI:57925"/>
        <dbReference type="ChEBI" id="CHEBI:90779"/>
        <dbReference type="EC" id="2.5.1.18"/>
    </reaction>
</comment>
<feature type="domain" description="GST N-terminal" evidence="5">
    <location>
        <begin position="3"/>
        <end position="82"/>
    </location>
</feature>
<dbReference type="CDD" id="cd03058">
    <property type="entry name" value="GST_N_Tau"/>
    <property type="match status" value="1"/>
</dbReference>
<dbReference type="Pfam" id="PF00043">
    <property type="entry name" value="GST_C"/>
    <property type="match status" value="1"/>
</dbReference>
<dbReference type="InterPro" id="IPR040079">
    <property type="entry name" value="Glutathione_S-Trfase"/>
</dbReference>
<dbReference type="PROSITE" id="PS50404">
    <property type="entry name" value="GST_NTER"/>
    <property type="match status" value="1"/>
</dbReference>
<dbReference type="CDD" id="cd03185">
    <property type="entry name" value="GST_C_Tau"/>
    <property type="match status" value="1"/>
</dbReference>
<dbReference type="SUPFAM" id="SSF52833">
    <property type="entry name" value="Thioredoxin-like"/>
    <property type="match status" value="1"/>
</dbReference>
<organism evidence="7 8">
    <name type="scientific">Prunus mume</name>
    <name type="common">Japanese apricot</name>
    <name type="synonym">Armeniaca mume</name>
    <dbReference type="NCBI Taxonomy" id="102107"/>
    <lineage>
        <taxon>Eukaryota</taxon>
        <taxon>Viridiplantae</taxon>
        <taxon>Streptophyta</taxon>
        <taxon>Embryophyta</taxon>
        <taxon>Tracheophyta</taxon>
        <taxon>Spermatophyta</taxon>
        <taxon>Magnoliopsida</taxon>
        <taxon>eudicotyledons</taxon>
        <taxon>Gunneridae</taxon>
        <taxon>Pentapetalae</taxon>
        <taxon>rosids</taxon>
        <taxon>fabids</taxon>
        <taxon>Rosales</taxon>
        <taxon>Rosaceae</taxon>
        <taxon>Amygdaloideae</taxon>
        <taxon>Amygdaleae</taxon>
        <taxon>Prunus</taxon>
    </lineage>
</organism>
<dbReference type="EC" id="2.5.1.18" evidence="1"/>
<keyword evidence="2" id="KW-0808">Transferase</keyword>
<dbReference type="InterPro" id="IPR045073">
    <property type="entry name" value="Omega/Tau-like"/>
</dbReference>